<reference evidence="2 3" key="1">
    <citation type="journal article" date="2015" name="Int. J. Syst. Evol. Microbiol.">
        <title>Novibacillus thermophilus gen. nov., sp. nov., a Gram-staining-negative and moderately thermophilic member of the family Thermoactinomycetaceae.</title>
        <authorList>
            <person name="Yang G."/>
            <person name="Chen J."/>
            <person name="Zhou S."/>
        </authorList>
    </citation>
    <scope>NUCLEOTIDE SEQUENCE [LARGE SCALE GENOMIC DNA]</scope>
    <source>
        <strain evidence="2 3">SG-1</strain>
    </source>
</reference>
<dbReference type="RefSeq" id="WP_077720214.1">
    <property type="nucleotide sequence ID" value="NZ_CP019699.1"/>
</dbReference>
<sequence>MAEKIRNSGFVVSRVVYSEYDGTRKSTGPWRVHVLEIDPDQFSGRLQLGIARDQIEGNEPLSTMAVRHRALAAVNGGYFVMSSRDGTPGDLAGISVLDGKLISESVGERTSLILEGNRASIAEVGTMLTLEGENGNSRVVDGINRSPGLIRSCGGVDDVPSELPMHDMTCTDDDEIIQFNAAYGDKTPPGDGYEIVLDGEGVVTRTNEGRGSDIPEFGTVLSATGDAADWLRQNTAVGERVILTHDLYVDGELTPISPGLNIVNGGPRLLENGQKTILAETEGFSWSPEFYYNFGLYRHPRTLAGIKENGNILFVTVDGRNPGSSIGVSFHESAALLQDLGAVEAMNLDGGGSTTMVVGDEVVNTPSGSTERAIADGIFILDR</sequence>
<dbReference type="PANTHER" id="PTHR40446">
    <property type="entry name" value="N-ACETYLGLUCOSAMINE-1-PHOSPHODIESTER ALPHA-N-ACETYLGLUCOSAMINIDASE"/>
    <property type="match status" value="1"/>
</dbReference>
<dbReference type="OrthoDB" id="9809781at2"/>
<dbReference type="KEGG" id="ntr:B0W44_11830"/>
<accession>A0A1U9K8K2</accession>
<organism evidence="2 3">
    <name type="scientific">Novibacillus thermophilus</name>
    <dbReference type="NCBI Taxonomy" id="1471761"/>
    <lineage>
        <taxon>Bacteria</taxon>
        <taxon>Bacillati</taxon>
        <taxon>Bacillota</taxon>
        <taxon>Bacilli</taxon>
        <taxon>Bacillales</taxon>
        <taxon>Thermoactinomycetaceae</taxon>
        <taxon>Novibacillus</taxon>
    </lineage>
</organism>
<name>A0A1U9K8K2_9BACL</name>
<evidence type="ECO:0000259" key="1">
    <source>
        <dbReference type="Pfam" id="PF09992"/>
    </source>
</evidence>
<dbReference type="InterPro" id="IPR018711">
    <property type="entry name" value="NAGPA"/>
</dbReference>
<dbReference type="PANTHER" id="PTHR40446:SF2">
    <property type="entry name" value="N-ACETYLGLUCOSAMINE-1-PHOSPHODIESTER ALPHA-N-ACETYLGLUCOSAMINIDASE"/>
    <property type="match status" value="1"/>
</dbReference>
<gene>
    <name evidence="2" type="ORF">B0W44_11830</name>
</gene>
<dbReference type="Pfam" id="PF09992">
    <property type="entry name" value="NAGPA"/>
    <property type="match status" value="1"/>
</dbReference>
<evidence type="ECO:0000313" key="3">
    <source>
        <dbReference type="Proteomes" id="UP000188603"/>
    </source>
</evidence>
<dbReference type="EMBL" id="CP019699">
    <property type="protein sequence ID" value="AQS56350.1"/>
    <property type="molecule type" value="Genomic_DNA"/>
</dbReference>
<dbReference type="Proteomes" id="UP000188603">
    <property type="component" value="Chromosome"/>
</dbReference>
<feature type="domain" description="Phosphodiester glycosidase" evidence="1">
    <location>
        <begin position="192"/>
        <end position="380"/>
    </location>
</feature>
<dbReference type="STRING" id="1471761.B0W44_11830"/>
<protein>
    <recommendedName>
        <fullName evidence="1">Phosphodiester glycosidase domain-containing protein</fullName>
    </recommendedName>
</protein>
<keyword evidence="3" id="KW-1185">Reference proteome</keyword>
<evidence type="ECO:0000313" key="2">
    <source>
        <dbReference type="EMBL" id="AQS56350.1"/>
    </source>
</evidence>
<dbReference type="AlphaFoldDB" id="A0A1U9K8K2"/>
<proteinExistence type="predicted"/>